<dbReference type="RefSeq" id="WP_179744504.1">
    <property type="nucleotide sequence ID" value="NZ_JACCAS010000001.1"/>
</dbReference>
<evidence type="ECO:0000313" key="3">
    <source>
        <dbReference type="Proteomes" id="UP000540929"/>
    </source>
</evidence>
<comment type="caution">
    <text evidence="2">The sequence shown here is derived from an EMBL/GenBank/DDBJ whole genome shotgun (WGS) entry which is preliminary data.</text>
</comment>
<organism evidence="2 3">
    <name type="scientific">Paraburkholderia bryophila</name>
    <dbReference type="NCBI Taxonomy" id="420952"/>
    <lineage>
        <taxon>Bacteria</taxon>
        <taxon>Pseudomonadati</taxon>
        <taxon>Pseudomonadota</taxon>
        <taxon>Betaproteobacteria</taxon>
        <taxon>Burkholderiales</taxon>
        <taxon>Burkholderiaceae</taxon>
        <taxon>Paraburkholderia</taxon>
    </lineage>
</organism>
<dbReference type="Proteomes" id="UP000540929">
    <property type="component" value="Unassembled WGS sequence"/>
</dbReference>
<dbReference type="EMBL" id="JACCAS010000001">
    <property type="protein sequence ID" value="NYH24238.1"/>
    <property type="molecule type" value="Genomic_DNA"/>
</dbReference>
<reference evidence="2 3" key="1">
    <citation type="submission" date="2020-07" db="EMBL/GenBank/DDBJ databases">
        <title>Exploring microbial biodiversity for novel pathways involved in the catabolism of aromatic compounds derived from lignin.</title>
        <authorList>
            <person name="Elkins J."/>
        </authorList>
    </citation>
    <scope>NUCLEOTIDE SEQUENCE [LARGE SCALE GENOMIC DNA]</scope>
    <source>
        <strain evidence="2 3">H2C3C</strain>
    </source>
</reference>
<evidence type="ECO:0000313" key="2">
    <source>
        <dbReference type="EMBL" id="NYH24238.1"/>
    </source>
</evidence>
<keyword evidence="3" id="KW-1185">Reference proteome</keyword>
<evidence type="ECO:0000256" key="1">
    <source>
        <dbReference type="SAM" id="Coils"/>
    </source>
</evidence>
<sequence length="165" mass="18612">MKDGQPLGGSVDAILQDFKDAYERLKKHQPRDPANAELLQVGKLRVNKLTLAREAGRSRTNYVNHEEVRRYAEEKLGAKASVPREVPSVETANREYRKANGELKDEVNELKAQLAEMACYVDYLEHRYKVKSTDKVDWSSASTVLARARKNPNAAKTIGSSGRKR</sequence>
<feature type="coiled-coil region" evidence="1">
    <location>
        <begin position="89"/>
        <end position="120"/>
    </location>
</feature>
<dbReference type="AlphaFoldDB" id="A0A7Y9WPM2"/>
<keyword evidence="1" id="KW-0175">Coiled coil</keyword>
<accession>A0A7Y9WPM2</accession>
<proteinExistence type="predicted"/>
<name>A0A7Y9WPM2_9BURK</name>
<gene>
    <name evidence="2" type="ORF">GGD40_003717</name>
</gene>
<protein>
    <submittedName>
        <fullName evidence="2">Uncharacterized protein</fullName>
    </submittedName>
</protein>